<keyword evidence="2" id="KW-1185">Reference proteome</keyword>
<reference evidence="1" key="1">
    <citation type="submission" date="2018-05" db="EMBL/GenBank/DDBJ databases">
        <title>Draft genome of Mucuna pruriens seed.</title>
        <authorList>
            <person name="Nnadi N.E."/>
            <person name="Vos R."/>
            <person name="Hasami M.H."/>
            <person name="Devisetty U.K."/>
            <person name="Aguiy J.C."/>
        </authorList>
    </citation>
    <scope>NUCLEOTIDE SEQUENCE [LARGE SCALE GENOMIC DNA]</scope>
    <source>
        <strain evidence="1">JCA_2017</strain>
    </source>
</reference>
<dbReference type="Proteomes" id="UP000257109">
    <property type="component" value="Unassembled WGS sequence"/>
</dbReference>
<proteinExistence type="predicted"/>
<evidence type="ECO:0000313" key="1">
    <source>
        <dbReference type="EMBL" id="RDY03543.1"/>
    </source>
</evidence>
<dbReference type="EMBL" id="QJKJ01002280">
    <property type="protein sequence ID" value="RDY03543.1"/>
    <property type="molecule type" value="Genomic_DNA"/>
</dbReference>
<comment type="caution">
    <text evidence="1">The sequence shown here is derived from an EMBL/GenBank/DDBJ whole genome shotgun (WGS) entry which is preliminary data.</text>
</comment>
<dbReference type="OrthoDB" id="10656313at2759"/>
<evidence type="ECO:0000313" key="2">
    <source>
        <dbReference type="Proteomes" id="UP000257109"/>
    </source>
</evidence>
<gene>
    <name evidence="1" type="ORF">CR513_12861</name>
</gene>
<dbReference type="AlphaFoldDB" id="A0A371HL74"/>
<accession>A0A371HL74</accession>
<sequence length="100" mass="11677">MVRKIVDLENRVNMEIGKMNTITGARNQCVNRWGFSAIIWRENMCYHLGGQRSRMERRTCFKYGGLLCLWSKEAFNLSNSFFGIGFIGLKGVWKESKYRA</sequence>
<name>A0A371HL74_MUCPR</name>
<protein>
    <submittedName>
        <fullName evidence="1">Uncharacterized protein</fullName>
    </submittedName>
</protein>
<organism evidence="1 2">
    <name type="scientific">Mucuna pruriens</name>
    <name type="common">Velvet bean</name>
    <name type="synonym">Dolichos pruriens</name>
    <dbReference type="NCBI Taxonomy" id="157652"/>
    <lineage>
        <taxon>Eukaryota</taxon>
        <taxon>Viridiplantae</taxon>
        <taxon>Streptophyta</taxon>
        <taxon>Embryophyta</taxon>
        <taxon>Tracheophyta</taxon>
        <taxon>Spermatophyta</taxon>
        <taxon>Magnoliopsida</taxon>
        <taxon>eudicotyledons</taxon>
        <taxon>Gunneridae</taxon>
        <taxon>Pentapetalae</taxon>
        <taxon>rosids</taxon>
        <taxon>fabids</taxon>
        <taxon>Fabales</taxon>
        <taxon>Fabaceae</taxon>
        <taxon>Papilionoideae</taxon>
        <taxon>50 kb inversion clade</taxon>
        <taxon>NPAAA clade</taxon>
        <taxon>indigoferoid/millettioid clade</taxon>
        <taxon>Phaseoleae</taxon>
        <taxon>Mucuna</taxon>
    </lineage>
</organism>
<feature type="non-terminal residue" evidence="1">
    <location>
        <position position="1"/>
    </location>
</feature>